<reference evidence="5 8" key="3">
    <citation type="submission" date="2018-10" db="EMBL/GenBank/DDBJ databases">
        <title>Geobacillus stearothermophilus in processing lines of powdered infant formula.</title>
        <authorList>
            <person name="Rhee M.S."/>
            <person name="Choi I.-G."/>
            <person name="Cho T.J."/>
            <person name="Park B."/>
        </authorList>
    </citation>
    <scope>NUCLEOTIDE SEQUENCE [LARGE SCALE GENOMIC DNA]</scope>
    <source>
        <strain evidence="5 8">FHS-PPGT130</strain>
    </source>
</reference>
<reference evidence="2 9" key="2">
    <citation type="submission" date="2016-03" db="EMBL/GenBank/DDBJ databases">
        <title>Spore heat resistance.</title>
        <authorList>
            <person name="Boekhorst J."/>
            <person name="Berendsen E.M."/>
            <person name="Wells-Bennik M.H."/>
            <person name="Kuipers O.P."/>
        </authorList>
    </citation>
    <scope>NUCLEOTIDE SEQUENCE [LARGE SCALE GENOMIC DNA]</scope>
    <source>
        <strain evidence="2 9">GS8</strain>
    </source>
</reference>
<evidence type="ECO:0000313" key="3">
    <source>
        <dbReference type="EMBL" id="KYD21469.1"/>
    </source>
</evidence>
<feature type="compositionally biased region" description="Polar residues" evidence="1">
    <location>
        <begin position="7"/>
        <end position="22"/>
    </location>
</feature>
<evidence type="ECO:0000313" key="6">
    <source>
        <dbReference type="Proteomes" id="UP000075424"/>
    </source>
</evidence>
<evidence type="ECO:0000313" key="9">
    <source>
        <dbReference type="Proteomes" id="UP000773850"/>
    </source>
</evidence>
<dbReference type="EMBL" id="LQYV01000133">
    <property type="protein sequence ID" value="KYD21469.1"/>
    <property type="molecule type" value="Genomic_DNA"/>
</dbReference>
<accession>A0A087LF59</accession>
<dbReference type="OrthoDB" id="2972245at2"/>
<accession>A0A164BL93</accession>
<dbReference type="RefSeq" id="WP_033009817.1">
    <property type="nucleotide sequence ID" value="NZ_CBCSGJ010000004.1"/>
</dbReference>
<dbReference type="EMBL" id="LUCS01000028">
    <property type="protein sequence ID" value="KAF6510548.1"/>
    <property type="molecule type" value="Genomic_DNA"/>
</dbReference>
<dbReference type="Proteomes" id="UP000075517">
    <property type="component" value="Unassembled WGS sequence"/>
</dbReference>
<name>A0A087LF59_GEOSE</name>
<protein>
    <submittedName>
        <fullName evidence="5">Glycogen biosynthesis protein GlgD</fullName>
    </submittedName>
</protein>
<proteinExistence type="predicted"/>
<evidence type="ECO:0000313" key="2">
    <source>
        <dbReference type="EMBL" id="KAF6510548.1"/>
    </source>
</evidence>
<dbReference type="GeneID" id="89611981"/>
<feature type="region of interest" description="Disordered" evidence="1">
    <location>
        <begin position="1"/>
        <end position="31"/>
    </location>
</feature>
<dbReference type="Proteomes" id="UP000773850">
    <property type="component" value="Unassembled WGS sequence"/>
</dbReference>
<evidence type="ECO:0000313" key="8">
    <source>
        <dbReference type="Proteomes" id="UP000266922"/>
    </source>
</evidence>
<dbReference type="EMBL" id="LQYY01000053">
    <property type="protein sequence ID" value="KYD34330.1"/>
    <property type="molecule type" value="Genomic_DNA"/>
</dbReference>
<evidence type="ECO:0000313" key="7">
    <source>
        <dbReference type="Proteomes" id="UP000075517"/>
    </source>
</evidence>
<gene>
    <name evidence="3" type="ORF">B4109_2416</name>
    <name evidence="4" type="ORF">B4114_2407</name>
    <name evidence="5" type="ORF">D9548_04170</name>
    <name evidence="2" type="ORF">GS8_2705</name>
</gene>
<dbReference type="AlphaFoldDB" id="A0A087LF59"/>
<dbReference type="EMBL" id="RCTJ01000008">
    <property type="protein sequence ID" value="RLQ14656.1"/>
    <property type="molecule type" value="Genomic_DNA"/>
</dbReference>
<sequence>MKRRLKQTNPEQKTRNGHNNNDLELGQDFDPVKLAKKQYEQTGGQPARSKQRNG</sequence>
<dbReference type="Proteomes" id="UP000075424">
    <property type="component" value="Unassembled WGS sequence"/>
</dbReference>
<evidence type="ECO:0000313" key="5">
    <source>
        <dbReference type="EMBL" id="RLQ14656.1"/>
    </source>
</evidence>
<dbReference type="PATRIC" id="fig|1422.12.peg.1542"/>
<organism evidence="3 6">
    <name type="scientific">Geobacillus stearothermophilus</name>
    <name type="common">Bacillus stearothermophilus</name>
    <dbReference type="NCBI Taxonomy" id="1422"/>
    <lineage>
        <taxon>Bacteria</taxon>
        <taxon>Bacillati</taxon>
        <taxon>Bacillota</taxon>
        <taxon>Bacilli</taxon>
        <taxon>Bacillales</taxon>
        <taxon>Anoxybacillaceae</taxon>
        <taxon>Geobacillus</taxon>
    </lineage>
</organism>
<evidence type="ECO:0000256" key="1">
    <source>
        <dbReference type="SAM" id="MobiDB-lite"/>
    </source>
</evidence>
<dbReference type="Proteomes" id="UP000266922">
    <property type="component" value="Unassembled WGS sequence"/>
</dbReference>
<keyword evidence="9" id="KW-1185">Reference proteome</keyword>
<comment type="caution">
    <text evidence="3">The sequence shown here is derived from an EMBL/GenBank/DDBJ whole genome shotgun (WGS) entry which is preliminary data.</text>
</comment>
<reference evidence="6 7" key="1">
    <citation type="submission" date="2016-01" db="EMBL/GenBank/DDBJ databases">
        <title>Draft Genome Sequences of Seven Thermophilic Sporeformers Isolated from Foods.</title>
        <authorList>
            <person name="Berendsen E.M."/>
            <person name="Wells-Bennik M.H."/>
            <person name="Krawcyk A.O."/>
            <person name="De Jong A."/>
            <person name="Holsappel S."/>
            <person name="Eijlander R.T."/>
            <person name="Kuipers O.P."/>
        </authorList>
    </citation>
    <scope>NUCLEOTIDE SEQUENCE [LARGE SCALE GENOMIC DNA]</scope>
    <source>
        <strain evidence="3 6">B4109</strain>
        <strain evidence="4 7">B4114</strain>
    </source>
</reference>
<evidence type="ECO:0000313" key="4">
    <source>
        <dbReference type="EMBL" id="KYD34330.1"/>
    </source>
</evidence>